<organism evidence="1 2">
    <name type="scientific">Bordetella genomosp. 11</name>
    <dbReference type="NCBI Taxonomy" id="1416808"/>
    <lineage>
        <taxon>Bacteria</taxon>
        <taxon>Pseudomonadati</taxon>
        <taxon>Pseudomonadota</taxon>
        <taxon>Betaproteobacteria</taxon>
        <taxon>Burkholderiales</taxon>
        <taxon>Alcaligenaceae</taxon>
        <taxon>Bordetella</taxon>
    </lineage>
</organism>
<reference evidence="2" key="1">
    <citation type="submission" date="2017-05" db="EMBL/GenBank/DDBJ databases">
        <title>Complete and WGS of Bordetella genogroups.</title>
        <authorList>
            <person name="Spilker T."/>
            <person name="Lipuma J."/>
        </authorList>
    </citation>
    <scope>NUCLEOTIDE SEQUENCE [LARGE SCALE GENOMIC DNA]</scope>
    <source>
        <strain evidence="2">AU8856</strain>
    </source>
</reference>
<dbReference type="OrthoDB" id="8637533at2"/>
<accession>A0A261UEM7</accession>
<evidence type="ECO:0000313" key="2">
    <source>
        <dbReference type="Proteomes" id="UP000215767"/>
    </source>
</evidence>
<dbReference type="EMBL" id="NEVS01000004">
    <property type="protein sequence ID" value="OZI60041.1"/>
    <property type="molecule type" value="Genomic_DNA"/>
</dbReference>
<dbReference type="RefSeq" id="WP_094841461.1">
    <property type="nucleotide sequence ID" value="NZ_NEVS01000004.1"/>
</dbReference>
<dbReference type="Proteomes" id="UP000215767">
    <property type="component" value="Unassembled WGS sequence"/>
</dbReference>
<evidence type="ECO:0000313" key="1">
    <source>
        <dbReference type="EMBL" id="OZI60041.1"/>
    </source>
</evidence>
<sequence length="73" mass="7750">MALHQFKQGELAYWLGVIADKGGAAEPVPQRFIDALLILRCIEIDGSGAPVLTDKGRLSLHMESAPAGPYSAS</sequence>
<protein>
    <submittedName>
        <fullName evidence="1">Uncharacterized protein</fullName>
    </submittedName>
</protein>
<keyword evidence="2" id="KW-1185">Reference proteome</keyword>
<proteinExistence type="predicted"/>
<gene>
    <name evidence="1" type="ORF">CAL28_11245</name>
</gene>
<dbReference type="AlphaFoldDB" id="A0A261UEM7"/>
<comment type="caution">
    <text evidence="1">The sequence shown here is derived from an EMBL/GenBank/DDBJ whole genome shotgun (WGS) entry which is preliminary data.</text>
</comment>
<name>A0A261UEM7_9BORD</name>